<organism evidence="1 2">
    <name type="scientific">Tepidibacter thalassicus DSM 15285</name>
    <dbReference type="NCBI Taxonomy" id="1123350"/>
    <lineage>
        <taxon>Bacteria</taxon>
        <taxon>Bacillati</taxon>
        <taxon>Bacillota</taxon>
        <taxon>Clostridia</taxon>
        <taxon>Peptostreptococcales</taxon>
        <taxon>Peptostreptococcaceae</taxon>
        <taxon>Tepidibacter</taxon>
    </lineage>
</organism>
<dbReference type="Pfam" id="PF08282">
    <property type="entry name" value="Hydrolase_3"/>
    <property type="match status" value="1"/>
</dbReference>
<dbReference type="GO" id="GO:0005829">
    <property type="term" value="C:cytosol"/>
    <property type="evidence" value="ECO:0007669"/>
    <property type="project" value="TreeGrafter"/>
</dbReference>
<evidence type="ECO:0000313" key="1">
    <source>
        <dbReference type="EMBL" id="SHH28656.1"/>
    </source>
</evidence>
<dbReference type="RefSeq" id="WP_072725137.1">
    <property type="nucleotide sequence ID" value="NZ_FQXH01000014.1"/>
</dbReference>
<dbReference type="NCBIfam" id="TIGR00099">
    <property type="entry name" value="Cof-subfamily"/>
    <property type="match status" value="1"/>
</dbReference>
<dbReference type="STRING" id="1123350.SAMN02744040_01472"/>
<dbReference type="Gene3D" id="3.30.1240.10">
    <property type="match status" value="1"/>
</dbReference>
<dbReference type="GO" id="GO:0000287">
    <property type="term" value="F:magnesium ion binding"/>
    <property type="evidence" value="ECO:0007669"/>
    <property type="project" value="TreeGrafter"/>
</dbReference>
<dbReference type="SFLD" id="SFLDG01140">
    <property type="entry name" value="C2.B:_Phosphomannomutase_and_P"/>
    <property type="match status" value="1"/>
</dbReference>
<dbReference type="NCBIfam" id="TIGR01484">
    <property type="entry name" value="HAD-SF-IIB"/>
    <property type="match status" value="1"/>
</dbReference>
<proteinExistence type="predicted"/>
<reference evidence="2" key="1">
    <citation type="submission" date="2016-11" db="EMBL/GenBank/DDBJ databases">
        <authorList>
            <person name="Varghese N."/>
            <person name="Submissions S."/>
        </authorList>
    </citation>
    <scope>NUCLEOTIDE SEQUENCE [LARGE SCALE GENOMIC DNA]</scope>
    <source>
        <strain evidence="2">DSM 15285</strain>
    </source>
</reference>
<dbReference type="Gene3D" id="3.40.50.1000">
    <property type="entry name" value="HAD superfamily/HAD-like"/>
    <property type="match status" value="1"/>
</dbReference>
<dbReference type="PROSITE" id="PS01229">
    <property type="entry name" value="COF_2"/>
    <property type="match status" value="1"/>
</dbReference>
<dbReference type="CDD" id="cd07516">
    <property type="entry name" value="HAD_Pase"/>
    <property type="match status" value="1"/>
</dbReference>
<dbReference type="SFLD" id="SFLDS00003">
    <property type="entry name" value="Haloacid_Dehalogenase"/>
    <property type="match status" value="1"/>
</dbReference>
<dbReference type="AlphaFoldDB" id="A0A1M5RR06"/>
<dbReference type="InterPro" id="IPR023214">
    <property type="entry name" value="HAD_sf"/>
</dbReference>
<name>A0A1M5RR06_9FIRM</name>
<evidence type="ECO:0008006" key="3">
    <source>
        <dbReference type="Google" id="ProtNLM"/>
    </source>
</evidence>
<sequence>MKYRLIVTDMDGTLLSDHKEISEENKKALKKAQDMGINVAIATGRIYTSAKYYANLLGLNTPIIACNGAIIREEKTGKTIYENIITREDSLKIFDVCSRYDIYYHFYNDSGFYCKELNYSSLEYSKWNESQPKEDRLNIQVMDNPLETIKNTDDILKFVIIDDDLEKLDEVMEELKKIDTVEVSKSWYNNIEIMNKGVNKGLAVKRLAEYFGIKKEEIITFGDNFNDLSMIEYAGMGVAMGNAEDIVKEKANFITSSNKESGVAKALKEILGI</sequence>
<dbReference type="PANTHER" id="PTHR10000">
    <property type="entry name" value="PHOSPHOSERINE PHOSPHATASE"/>
    <property type="match status" value="1"/>
</dbReference>
<dbReference type="InterPro" id="IPR036412">
    <property type="entry name" value="HAD-like_sf"/>
</dbReference>
<dbReference type="EMBL" id="FQXH01000014">
    <property type="protein sequence ID" value="SHH28656.1"/>
    <property type="molecule type" value="Genomic_DNA"/>
</dbReference>
<dbReference type="OrthoDB" id="9781413at2"/>
<gene>
    <name evidence="1" type="ORF">SAMN02744040_01472</name>
</gene>
<dbReference type="InterPro" id="IPR000150">
    <property type="entry name" value="Cof"/>
</dbReference>
<dbReference type="SUPFAM" id="SSF56784">
    <property type="entry name" value="HAD-like"/>
    <property type="match status" value="1"/>
</dbReference>
<accession>A0A1M5RR06</accession>
<dbReference type="SFLD" id="SFLDG01144">
    <property type="entry name" value="C2.B.4:_PGP_Like"/>
    <property type="match status" value="1"/>
</dbReference>
<evidence type="ECO:0000313" key="2">
    <source>
        <dbReference type="Proteomes" id="UP000242520"/>
    </source>
</evidence>
<dbReference type="PANTHER" id="PTHR10000:SF8">
    <property type="entry name" value="HAD SUPERFAMILY HYDROLASE-LIKE, TYPE 3"/>
    <property type="match status" value="1"/>
</dbReference>
<dbReference type="PROSITE" id="PS01228">
    <property type="entry name" value="COF_1"/>
    <property type="match status" value="1"/>
</dbReference>
<dbReference type="GO" id="GO:0016791">
    <property type="term" value="F:phosphatase activity"/>
    <property type="evidence" value="ECO:0007669"/>
    <property type="project" value="TreeGrafter"/>
</dbReference>
<dbReference type="InterPro" id="IPR006379">
    <property type="entry name" value="HAD-SF_hydro_IIB"/>
</dbReference>
<protein>
    <recommendedName>
        <fullName evidence="3">Cof subfamily of IIB subfamily of haloacid dehalogenase superfamily/HAD-superfamily hydrolase, subfamily IIB</fullName>
    </recommendedName>
</protein>
<keyword evidence="2" id="KW-1185">Reference proteome</keyword>
<dbReference type="Proteomes" id="UP000242520">
    <property type="component" value="Unassembled WGS sequence"/>
</dbReference>